<keyword evidence="1" id="KW-0812">Transmembrane</keyword>
<feature type="transmembrane region" description="Helical" evidence="1">
    <location>
        <begin position="6"/>
        <end position="27"/>
    </location>
</feature>
<dbReference type="SUPFAM" id="SSF55073">
    <property type="entry name" value="Nucleotide cyclase"/>
    <property type="match status" value="1"/>
</dbReference>
<keyword evidence="5" id="KW-1185">Reference proteome</keyword>
<evidence type="ECO:0000313" key="4">
    <source>
        <dbReference type="EMBL" id="SNV16585.1"/>
    </source>
</evidence>
<dbReference type="InterPro" id="IPR043128">
    <property type="entry name" value="Rev_trsase/Diguanyl_cyclase"/>
</dbReference>
<accession>A0A239V2V6</accession>
<dbReference type="InterPro" id="IPR000160">
    <property type="entry name" value="GGDEF_dom"/>
</dbReference>
<evidence type="ECO:0000313" key="5">
    <source>
        <dbReference type="Proteomes" id="UP000242637"/>
    </source>
</evidence>
<keyword evidence="1" id="KW-1133">Transmembrane helix</keyword>
<dbReference type="Pfam" id="PF00563">
    <property type="entry name" value="EAL"/>
    <property type="match status" value="1"/>
</dbReference>
<feature type="domain" description="EAL" evidence="2">
    <location>
        <begin position="238"/>
        <end position="495"/>
    </location>
</feature>
<keyword evidence="1" id="KW-0472">Membrane</keyword>
<dbReference type="EMBL" id="LT906453">
    <property type="protein sequence ID" value="SNV16585.1"/>
    <property type="molecule type" value="Genomic_DNA"/>
</dbReference>
<protein>
    <submittedName>
        <fullName evidence="4">Bacteriophytochrome cph2</fullName>
    </submittedName>
</protein>
<dbReference type="SMART" id="SM00267">
    <property type="entry name" value="GGDEF"/>
    <property type="match status" value="1"/>
</dbReference>
<dbReference type="FunFam" id="3.30.70.270:FF:000001">
    <property type="entry name" value="Diguanylate cyclase domain protein"/>
    <property type="match status" value="1"/>
</dbReference>
<dbReference type="PANTHER" id="PTHR44757:SF2">
    <property type="entry name" value="BIOFILM ARCHITECTURE MAINTENANCE PROTEIN MBAA"/>
    <property type="match status" value="1"/>
</dbReference>
<dbReference type="CDD" id="cd01948">
    <property type="entry name" value="EAL"/>
    <property type="match status" value="1"/>
</dbReference>
<dbReference type="RefSeq" id="WP_154657597.1">
    <property type="nucleotide sequence ID" value="NZ_LT906453.1"/>
</dbReference>
<name>A0A239V2V6_9MICO</name>
<evidence type="ECO:0000256" key="1">
    <source>
        <dbReference type="SAM" id="Phobius"/>
    </source>
</evidence>
<feature type="transmembrane region" description="Helical" evidence="1">
    <location>
        <begin position="34"/>
        <end position="55"/>
    </location>
</feature>
<sequence>MTLRNVYVIVAVTATSFGLLTPMLSTFDYRIRSLLVVALLLLLISRLIAATRHLALSERDSSYRATHDQLTGLLNRFALHNDLNRRLLHQRSNSPAIALIYLDCDAFKDVNDTWGHDVGDKVLQHLAAGMREATGPEDTVARHGGDEFALVTEVTDEAEALALAAKLQALFSAPVAIGARRGHTVTASMGIALACPHEQHTAAELLSNADLALHRAKVTGRGTCTLYDSVLKEQAVKRAVMSEALREALSRNALSVAFQPIFRGNNYSELAGWEALARWQHPTLGPIPPNEFIPLAEELGLICDLGDLILRKSAAEFSDLISALGLEDVSLSVNVSVAQLLQANFVDTVLETLDQVRLSPCRIVLEITESMLVDDDSPALDTLHRLRQAGLALSLDDFGTGYASITTLLNLPIDGVKLDRSLIKRLDDDPAAPARVKAVLDLVASVGINRVTAEGIETPEQSQALAQLGCPRVQGFFYGRPVPSAQILTAPVETG</sequence>
<dbReference type="Proteomes" id="UP000242637">
    <property type="component" value="Chromosome 1"/>
</dbReference>
<dbReference type="PANTHER" id="PTHR44757">
    <property type="entry name" value="DIGUANYLATE CYCLASE DGCP"/>
    <property type="match status" value="1"/>
</dbReference>
<dbReference type="NCBIfam" id="TIGR00254">
    <property type="entry name" value="GGDEF"/>
    <property type="match status" value="1"/>
</dbReference>
<feature type="domain" description="GGDEF" evidence="3">
    <location>
        <begin position="95"/>
        <end position="229"/>
    </location>
</feature>
<dbReference type="Pfam" id="PF00990">
    <property type="entry name" value="GGDEF"/>
    <property type="match status" value="1"/>
</dbReference>
<dbReference type="InterPro" id="IPR001633">
    <property type="entry name" value="EAL_dom"/>
</dbReference>
<dbReference type="PROSITE" id="PS50887">
    <property type="entry name" value="GGDEF"/>
    <property type="match status" value="1"/>
</dbReference>
<dbReference type="PROSITE" id="PS50883">
    <property type="entry name" value="EAL"/>
    <property type="match status" value="1"/>
</dbReference>
<dbReference type="SMART" id="SM00052">
    <property type="entry name" value="EAL"/>
    <property type="match status" value="1"/>
</dbReference>
<dbReference type="InterPro" id="IPR029787">
    <property type="entry name" value="Nucleotide_cyclase"/>
</dbReference>
<dbReference type="Gene3D" id="3.20.20.450">
    <property type="entry name" value="EAL domain"/>
    <property type="match status" value="1"/>
</dbReference>
<evidence type="ECO:0000259" key="2">
    <source>
        <dbReference type="PROSITE" id="PS50883"/>
    </source>
</evidence>
<dbReference type="AlphaFoldDB" id="A0A239V2V6"/>
<evidence type="ECO:0000259" key="3">
    <source>
        <dbReference type="PROSITE" id="PS50887"/>
    </source>
</evidence>
<dbReference type="InterPro" id="IPR035919">
    <property type="entry name" value="EAL_sf"/>
</dbReference>
<gene>
    <name evidence="4" type="primary">cph2_1</name>
    <name evidence="4" type="ORF">SAMEA4475696_00036</name>
</gene>
<proteinExistence type="predicted"/>
<organism evidence="4 5">
    <name type="scientific">Dermatophilus congolensis</name>
    <dbReference type="NCBI Taxonomy" id="1863"/>
    <lineage>
        <taxon>Bacteria</taxon>
        <taxon>Bacillati</taxon>
        <taxon>Actinomycetota</taxon>
        <taxon>Actinomycetes</taxon>
        <taxon>Micrococcales</taxon>
        <taxon>Dermatophilaceae</taxon>
        <taxon>Dermatophilus</taxon>
    </lineage>
</organism>
<reference evidence="4 5" key="1">
    <citation type="submission" date="2017-06" db="EMBL/GenBank/DDBJ databases">
        <authorList>
            <consortium name="Pathogen Informatics"/>
        </authorList>
    </citation>
    <scope>NUCLEOTIDE SEQUENCE [LARGE SCALE GENOMIC DNA]</scope>
    <source>
        <strain evidence="4 5">NCTC13039</strain>
    </source>
</reference>
<dbReference type="KEGG" id="dco:SAMEA4475696_0036"/>
<dbReference type="OrthoDB" id="23692at2"/>
<dbReference type="Gene3D" id="3.30.70.270">
    <property type="match status" value="1"/>
</dbReference>
<dbReference type="InterPro" id="IPR052155">
    <property type="entry name" value="Biofilm_reg_signaling"/>
</dbReference>
<dbReference type="STRING" id="1121387.GCA_000429885_00779"/>
<dbReference type="SUPFAM" id="SSF141868">
    <property type="entry name" value="EAL domain-like"/>
    <property type="match status" value="1"/>
</dbReference>
<dbReference type="CDD" id="cd01949">
    <property type="entry name" value="GGDEF"/>
    <property type="match status" value="1"/>
</dbReference>
<dbReference type="GeneID" id="63458354"/>